<protein>
    <submittedName>
        <fullName evidence="1">Uncharacterized protein</fullName>
    </submittedName>
</protein>
<dbReference type="EMBL" id="JBHRVA010000003">
    <property type="protein sequence ID" value="MFC3303021.1"/>
    <property type="molecule type" value="Genomic_DNA"/>
</dbReference>
<name>A0ABV7MFE9_9PROT</name>
<keyword evidence="2" id="KW-1185">Reference proteome</keyword>
<comment type="caution">
    <text evidence="1">The sequence shown here is derived from an EMBL/GenBank/DDBJ whole genome shotgun (WGS) entry which is preliminary data.</text>
</comment>
<evidence type="ECO:0000313" key="1">
    <source>
        <dbReference type="EMBL" id="MFC3303021.1"/>
    </source>
</evidence>
<sequence>MEAIAYLFSLGFSGTDAIRAAGFIVIGSLIVSNRLPPWKVTLAIIFIDFLWPYVAMLRDGGGMKAVEISIRGLFLTFDDTFAGYLVRWSGFYVAIRGIFSLRKKLHDLFPEESEKQKKGAMPF</sequence>
<reference evidence="2" key="1">
    <citation type="journal article" date="2019" name="Int. J. Syst. Evol. Microbiol.">
        <title>The Global Catalogue of Microorganisms (GCM) 10K type strain sequencing project: providing services to taxonomists for standard genome sequencing and annotation.</title>
        <authorList>
            <consortium name="The Broad Institute Genomics Platform"/>
            <consortium name="The Broad Institute Genome Sequencing Center for Infectious Disease"/>
            <person name="Wu L."/>
            <person name="Ma J."/>
        </authorList>
    </citation>
    <scope>NUCLEOTIDE SEQUENCE [LARGE SCALE GENOMIC DNA]</scope>
    <source>
        <strain evidence="2">KCTC 22245</strain>
    </source>
</reference>
<dbReference type="Proteomes" id="UP001595607">
    <property type="component" value="Unassembled WGS sequence"/>
</dbReference>
<evidence type="ECO:0000313" key="2">
    <source>
        <dbReference type="Proteomes" id="UP001595607"/>
    </source>
</evidence>
<gene>
    <name evidence="1" type="ORF">ACFONP_09780</name>
</gene>
<organism evidence="1 2">
    <name type="scientific">Parvularcula lutaonensis</name>
    <dbReference type="NCBI Taxonomy" id="491923"/>
    <lineage>
        <taxon>Bacteria</taxon>
        <taxon>Pseudomonadati</taxon>
        <taxon>Pseudomonadota</taxon>
        <taxon>Alphaproteobacteria</taxon>
        <taxon>Parvularculales</taxon>
        <taxon>Parvularculaceae</taxon>
        <taxon>Parvularcula</taxon>
    </lineage>
</organism>
<proteinExistence type="predicted"/>
<dbReference type="RefSeq" id="WP_189575163.1">
    <property type="nucleotide sequence ID" value="NZ_BMXU01000002.1"/>
</dbReference>
<accession>A0ABV7MFE9</accession>